<name>A0ABX8YYM2_9BACT</name>
<reference evidence="1 2" key="2">
    <citation type="submission" date="2021-05" db="EMBL/GenBank/DDBJ databases">
        <title>Ecology and evolution of chlamydial symbionts of arthropods.</title>
        <authorList>
            <person name="Halter T."/>
            <person name="Sixt B.S."/>
            <person name="Toenshoff E.R."/>
            <person name="Koestlbacher S."/>
            <person name="Schulz F."/>
            <person name="Kostanjsek R."/>
            <person name="Collingro A."/>
            <person name="Hendrickx F."/>
            <person name="Horn M."/>
        </authorList>
    </citation>
    <scope>NUCLEOTIDE SEQUENCE [LARGE SCALE GENOMIC DNA]</scope>
    <source>
        <strain evidence="1 2">15C</strain>
    </source>
</reference>
<keyword evidence="2" id="KW-1185">Reference proteome</keyword>
<sequence length="198" mass="23019">MRVLLKNLSGVIQKICYPSICIYCHELCNSKRHIFCKECFDLIDILEKEERCSCCFSASYESYCLSCMHQANIKQAYVSEQKVPLYALLEKVLKGQHYRVPSIAALMAYQYLRLDFSLPDYIVPNLCTHKKLSILLAKEMSKILQVPHRRFFLKKLQNSHVLLISFQQDQSYDKSIQIIKRENPKSLMGLTLLGPLSF</sequence>
<protein>
    <recommendedName>
        <fullName evidence="3">Competence protein F</fullName>
    </recommendedName>
</protein>
<accession>A0ABX8YYM2</accession>
<evidence type="ECO:0000313" key="1">
    <source>
        <dbReference type="EMBL" id="QZA58426.1"/>
    </source>
</evidence>
<proteinExistence type="predicted"/>
<reference evidence="1 2" key="1">
    <citation type="submission" date="2020-01" db="EMBL/GenBank/DDBJ databases">
        <authorList>
            <person name="Sixt B."/>
            <person name="Schulz F."/>
            <person name="Kostanjsek R."/>
            <person name="Koestlbacher S."/>
            <person name="Collingro A."/>
            <person name="Toenshoff E."/>
            <person name="Horn M."/>
        </authorList>
    </citation>
    <scope>NUCLEOTIDE SEQUENCE [LARGE SCALE GENOMIC DNA]</scope>
    <source>
        <strain evidence="1 2">15C</strain>
    </source>
</reference>
<dbReference type="RefSeq" id="WP_194845452.1">
    <property type="nucleotide sequence ID" value="NZ_CP075585.1"/>
</dbReference>
<dbReference type="EMBL" id="CP075585">
    <property type="protein sequence ID" value="QZA58426.1"/>
    <property type="molecule type" value="Genomic_DNA"/>
</dbReference>
<organism evidence="1 2">
    <name type="scientific">Candidatus Rhabdochlamydia porcellionis</name>
    <dbReference type="NCBI Taxonomy" id="225148"/>
    <lineage>
        <taxon>Bacteria</taxon>
        <taxon>Pseudomonadati</taxon>
        <taxon>Chlamydiota</taxon>
        <taxon>Chlamydiia</taxon>
        <taxon>Parachlamydiales</taxon>
        <taxon>Candidatus Rhabdochlamydiaceae</taxon>
        <taxon>Candidatus Rhabdochlamydia</taxon>
    </lineage>
</organism>
<evidence type="ECO:0000313" key="2">
    <source>
        <dbReference type="Proteomes" id="UP000822862"/>
    </source>
</evidence>
<dbReference type="Proteomes" id="UP000822862">
    <property type="component" value="Chromosome"/>
</dbReference>
<evidence type="ECO:0008006" key="3">
    <source>
        <dbReference type="Google" id="ProtNLM"/>
    </source>
</evidence>
<gene>
    <name evidence="1" type="ORF">RHAB15C_0000299</name>
</gene>